<dbReference type="PANTHER" id="PTHR34235">
    <property type="entry name" value="SLR1203 PROTEIN-RELATED"/>
    <property type="match status" value="1"/>
</dbReference>
<keyword evidence="2" id="KW-1185">Reference proteome</keyword>
<evidence type="ECO:0000313" key="1">
    <source>
        <dbReference type="EMBL" id="MBK1633377.1"/>
    </source>
</evidence>
<organism evidence="1 2">
    <name type="scientific">Thiohalocapsa halophila</name>
    <dbReference type="NCBI Taxonomy" id="69359"/>
    <lineage>
        <taxon>Bacteria</taxon>
        <taxon>Pseudomonadati</taxon>
        <taxon>Pseudomonadota</taxon>
        <taxon>Gammaproteobacteria</taxon>
        <taxon>Chromatiales</taxon>
        <taxon>Chromatiaceae</taxon>
        <taxon>Thiohalocapsa</taxon>
    </lineage>
</organism>
<evidence type="ECO:0000313" key="2">
    <source>
        <dbReference type="Proteomes" id="UP000748752"/>
    </source>
</evidence>
<proteinExistence type="predicted"/>
<evidence type="ECO:0008006" key="3">
    <source>
        <dbReference type="Google" id="ProtNLM"/>
    </source>
</evidence>
<dbReference type="Proteomes" id="UP000748752">
    <property type="component" value="Unassembled WGS sequence"/>
</dbReference>
<accession>A0ABS1CN71</accession>
<name>A0ABS1CN71_9GAMM</name>
<gene>
    <name evidence="1" type="ORF">CKO31_22010</name>
</gene>
<comment type="caution">
    <text evidence="1">The sequence shown here is derived from an EMBL/GenBank/DDBJ whole genome shotgun (WGS) entry which is preliminary data.</text>
</comment>
<sequence length="152" mass="17473">MTNTANYETDFLSWTQEQSALLRPGQWAQMDREHIAEELEDMGREQKLALQSLLPEILLQLLKLDYSPAQAPQGRWAEEIIELRDQAQARIDVTPSLKHHAPELFAKAWQQSRRAAEKTFALHHAAVRLPEHCPYALEQVLNPDFFPDSACD</sequence>
<dbReference type="Gene3D" id="1.20.1220.20">
    <property type="entry name" value="Uncharcterised protein PF01724"/>
    <property type="match status" value="1"/>
</dbReference>
<dbReference type="EMBL" id="NRRV01000082">
    <property type="protein sequence ID" value="MBK1633377.1"/>
    <property type="molecule type" value="Genomic_DNA"/>
</dbReference>
<protein>
    <recommendedName>
        <fullName evidence="3">DUF29 domain-containing protein</fullName>
    </recommendedName>
</protein>
<dbReference type="Pfam" id="PF01724">
    <property type="entry name" value="DUF29"/>
    <property type="match status" value="1"/>
</dbReference>
<dbReference type="InterPro" id="IPR002636">
    <property type="entry name" value="DUF29"/>
</dbReference>
<dbReference type="RefSeq" id="WP_200241789.1">
    <property type="nucleotide sequence ID" value="NZ_NRRV01000082.1"/>
</dbReference>
<reference evidence="1 2" key="1">
    <citation type="journal article" date="2020" name="Microorganisms">
        <title>Osmotic Adaptation and Compatible Solute Biosynthesis of Phototrophic Bacteria as Revealed from Genome Analyses.</title>
        <authorList>
            <person name="Imhoff J.F."/>
            <person name="Rahn T."/>
            <person name="Kunzel S."/>
            <person name="Keller A."/>
            <person name="Neulinger S.C."/>
        </authorList>
    </citation>
    <scope>NUCLEOTIDE SEQUENCE [LARGE SCALE GENOMIC DNA]</scope>
    <source>
        <strain evidence="1 2">DSM 6210</strain>
    </source>
</reference>